<evidence type="ECO:0000259" key="4">
    <source>
        <dbReference type="Pfam" id="PF08572"/>
    </source>
</evidence>
<keyword evidence="3" id="KW-0812">Transmembrane</keyword>
<organism evidence="5 6">
    <name type="scientific">Ustilaginoidea virens</name>
    <name type="common">Rice false smut fungus</name>
    <name type="synonym">Villosiclava virens</name>
    <dbReference type="NCBI Taxonomy" id="1159556"/>
    <lineage>
        <taxon>Eukaryota</taxon>
        <taxon>Fungi</taxon>
        <taxon>Dikarya</taxon>
        <taxon>Ascomycota</taxon>
        <taxon>Pezizomycotina</taxon>
        <taxon>Sordariomycetes</taxon>
        <taxon>Hypocreomycetidae</taxon>
        <taxon>Hypocreales</taxon>
        <taxon>Clavicipitaceae</taxon>
        <taxon>Ustilaginoidea</taxon>
    </lineage>
</organism>
<dbReference type="InterPro" id="IPR027104">
    <property type="entry name" value="Prp3"/>
</dbReference>
<keyword evidence="3" id="KW-1133">Transmembrane helix</keyword>
<accession>A0A1B5L9G0</accession>
<feature type="region of interest" description="Disordered" evidence="2">
    <location>
        <begin position="1"/>
        <end position="109"/>
    </location>
</feature>
<protein>
    <recommendedName>
        <fullName evidence="4">Pre-mRNA-splicing factor 3 domain-containing protein</fullName>
    </recommendedName>
</protein>
<feature type="region of interest" description="Disordered" evidence="2">
    <location>
        <begin position="521"/>
        <end position="588"/>
    </location>
</feature>
<dbReference type="SUPFAM" id="SSF103473">
    <property type="entry name" value="MFS general substrate transporter"/>
    <property type="match status" value="1"/>
</dbReference>
<feature type="transmembrane region" description="Helical" evidence="3">
    <location>
        <begin position="424"/>
        <end position="447"/>
    </location>
</feature>
<dbReference type="AlphaFoldDB" id="A0A1B5L9G0"/>
<evidence type="ECO:0000256" key="1">
    <source>
        <dbReference type="ARBA" id="ARBA00004141"/>
    </source>
</evidence>
<feature type="transmembrane region" description="Helical" evidence="3">
    <location>
        <begin position="398"/>
        <end position="418"/>
    </location>
</feature>
<dbReference type="InterPro" id="IPR013881">
    <property type="entry name" value="Pre-mRNA_splic_Prp3_dom"/>
</dbReference>
<gene>
    <name evidence="5" type="ORF">UVI_02063890</name>
</gene>
<comment type="subcellular location">
    <subcellularLocation>
        <location evidence="1">Membrane</location>
        <topology evidence="1">Multi-pass membrane protein</topology>
    </subcellularLocation>
</comment>
<feature type="region of interest" description="Disordered" evidence="2">
    <location>
        <begin position="308"/>
        <end position="339"/>
    </location>
</feature>
<dbReference type="GO" id="GO:0022857">
    <property type="term" value="F:transmembrane transporter activity"/>
    <property type="evidence" value="ECO:0007669"/>
    <property type="project" value="InterPro"/>
</dbReference>
<dbReference type="GO" id="GO:0016020">
    <property type="term" value="C:membrane"/>
    <property type="evidence" value="ECO:0007669"/>
    <property type="project" value="UniProtKB-SubCell"/>
</dbReference>
<evidence type="ECO:0000256" key="2">
    <source>
        <dbReference type="SAM" id="MobiDB-lite"/>
    </source>
</evidence>
<evidence type="ECO:0000313" key="5">
    <source>
        <dbReference type="EMBL" id="GAO19325.1"/>
    </source>
</evidence>
<feature type="compositionally biased region" description="Polar residues" evidence="2">
    <location>
        <begin position="94"/>
        <end position="103"/>
    </location>
</feature>
<dbReference type="Proteomes" id="UP000054053">
    <property type="component" value="Unassembled WGS sequence"/>
</dbReference>
<feature type="transmembrane region" description="Helical" evidence="3">
    <location>
        <begin position="633"/>
        <end position="651"/>
    </location>
</feature>
<keyword evidence="3" id="KW-0472">Membrane</keyword>
<reference evidence="6" key="1">
    <citation type="journal article" date="2016" name="Genome Announc.">
        <title>Genome sequence of Ustilaginoidea virens IPU010, a rice pathogenic fungus causing false smut.</title>
        <authorList>
            <person name="Kumagai T."/>
            <person name="Ishii T."/>
            <person name="Terai G."/>
            <person name="Umemura M."/>
            <person name="Machida M."/>
            <person name="Asai K."/>
        </authorList>
    </citation>
    <scope>NUCLEOTIDE SEQUENCE [LARGE SCALE GENOMIC DNA]</scope>
    <source>
        <strain evidence="6">IPU010</strain>
    </source>
</reference>
<evidence type="ECO:0000256" key="3">
    <source>
        <dbReference type="SAM" id="Phobius"/>
    </source>
</evidence>
<feature type="domain" description="Pre-mRNA-splicing factor 3" evidence="4">
    <location>
        <begin position="110"/>
        <end position="324"/>
    </location>
</feature>
<feature type="compositionally biased region" description="Polar residues" evidence="2">
    <location>
        <begin position="56"/>
        <end position="66"/>
    </location>
</feature>
<dbReference type="GO" id="GO:0046540">
    <property type="term" value="C:U4/U6 x U5 tri-snRNP complex"/>
    <property type="evidence" value="ECO:0007669"/>
    <property type="project" value="InterPro"/>
</dbReference>
<dbReference type="Pfam" id="PF08572">
    <property type="entry name" value="PRP3"/>
    <property type="match status" value="1"/>
</dbReference>
<name>A0A1B5L9G0_USTVR</name>
<dbReference type="PANTHER" id="PTHR14212:SF0">
    <property type="entry name" value="U4_U6 SMALL NUCLEAR RIBONUCLEOPROTEIN PRP3"/>
    <property type="match status" value="1"/>
</dbReference>
<dbReference type="InterPro" id="IPR011701">
    <property type="entry name" value="MFS"/>
</dbReference>
<dbReference type="PANTHER" id="PTHR14212">
    <property type="entry name" value="U4/U6-ASSOCIATED RNA SPLICING FACTOR-RELATED"/>
    <property type="match status" value="1"/>
</dbReference>
<dbReference type="GO" id="GO:0000398">
    <property type="term" value="P:mRNA splicing, via spliceosome"/>
    <property type="evidence" value="ECO:0007669"/>
    <property type="project" value="InterPro"/>
</dbReference>
<feature type="transmembrane region" description="Helical" evidence="3">
    <location>
        <begin position="490"/>
        <end position="510"/>
    </location>
</feature>
<dbReference type="InterPro" id="IPR036259">
    <property type="entry name" value="MFS_trans_sf"/>
</dbReference>
<sequence>MDSRKSTALGLRRDNSAHIQKPESGVDRLAVLKARVAAATGTSKAKGHPNPAIEGLSSNTSFTKAGESSDNHAQRHTQRHTQPLAPRAVRGSPIISQSFGQNRQRGEESNPYFDEALAKQTAGSKQREPRRLVFNQKGKYIQQANALRRQAALEAMKKRIAEQTRRAGINEDLDVEKNFVVDAPPDIEWWDEALVDGSSYSDIESTDKSKIHAQDSIVTEYIQHPVALEPPQDRHMPEAKAMFLTTREQAKIRRQRRMAELKEMQAKIRLGLVPAPPPKVKKANLMRVLGDVAVKDPTAVEARVNREIAERHQKHVSTNEDRKLSKEQKHEKLSKNQQKDASRGIHILYVYSAWAPQFAEKLRLSATESNLVGQFGNLGMYSLGVPVGILVDQRGPRPFVLVGAILLVMGYFPLHLAYQSASGPIAALCVFSFLSGLGSCMAFAAAVKTSALNWPSHRGTATAFPLAAFGLSAFFFSTLGALFFPGDPSAFLKLLCWGTFGLILLGFFSLRVSPHPSYQSISSREEQMPSSPSSNLPSPPLQSRSLENGFFEDHPTSSTGSAGMRAASPPTLPRSSSRTPVVDAEDGSIDETSSLMSSTVLETVQDVVTVSVVRDRPHRIDIRGLELLRSRSFWFLFSIMAILSGIGLMTIK</sequence>
<feature type="compositionally biased region" description="Basic and acidic residues" evidence="2">
    <location>
        <begin position="1"/>
        <end position="26"/>
    </location>
</feature>
<feature type="compositionally biased region" description="Low complexity" evidence="2">
    <location>
        <begin position="529"/>
        <end position="546"/>
    </location>
</feature>
<proteinExistence type="predicted"/>
<dbReference type="EMBL" id="BBTG02000093">
    <property type="protein sequence ID" value="GAO19325.1"/>
    <property type="molecule type" value="Genomic_DNA"/>
</dbReference>
<dbReference type="Gene3D" id="1.20.1250.20">
    <property type="entry name" value="MFS general substrate transporter like domains"/>
    <property type="match status" value="1"/>
</dbReference>
<feature type="compositionally biased region" description="Low complexity" evidence="2">
    <location>
        <begin position="28"/>
        <end position="39"/>
    </location>
</feature>
<dbReference type="Pfam" id="PF07690">
    <property type="entry name" value="MFS_1"/>
    <property type="match status" value="1"/>
</dbReference>
<feature type="transmembrane region" description="Helical" evidence="3">
    <location>
        <begin position="459"/>
        <end position="484"/>
    </location>
</feature>
<evidence type="ECO:0000313" key="6">
    <source>
        <dbReference type="Proteomes" id="UP000054053"/>
    </source>
</evidence>
<comment type="caution">
    <text evidence="5">The sequence shown here is derived from an EMBL/GenBank/DDBJ whole genome shotgun (WGS) entry which is preliminary data.</text>
</comment>